<protein>
    <submittedName>
        <fullName evidence="1">PAS domain S-box</fullName>
    </submittedName>
</protein>
<dbReference type="Proteomes" id="UP000054164">
    <property type="component" value="Unassembled WGS sequence"/>
</dbReference>
<dbReference type="HOGENOM" id="CLU_2914241_0_0_9"/>
<accession>A0A060N533</accession>
<organism evidence="1">
    <name type="scientific">Clostridium botulinum B str. Osaka05</name>
    <dbReference type="NCBI Taxonomy" id="1407017"/>
    <lineage>
        <taxon>Bacteria</taxon>
        <taxon>Bacillati</taxon>
        <taxon>Bacillota</taxon>
        <taxon>Clostridia</taxon>
        <taxon>Eubacteriales</taxon>
        <taxon>Clostridiaceae</taxon>
        <taxon>Clostridium</taxon>
    </lineage>
</organism>
<gene>
    <name evidence="1" type="ORF">CBO05P1_268</name>
</gene>
<dbReference type="EMBL" id="BA000058">
    <property type="protein sequence ID" value="BAO04987.1"/>
    <property type="molecule type" value="Genomic_DNA"/>
</dbReference>
<reference evidence="1" key="1">
    <citation type="submission" date="2013-10" db="EMBL/GenBank/DDBJ databases">
        <title>Draft genome sequence of Clostridium botulinum type B strain Osaka05.</title>
        <authorList>
            <person name="Sakaguchi Y."/>
            <person name="Hosomi K."/>
            <person name="Uchiyama J."/>
            <person name="Ogura Y."/>
            <person name="Sakaguchi M."/>
            <person name="Kohda T."/>
            <person name="Mukamoto M."/>
            <person name="Misawa N."/>
            <person name="Matsuzaki S."/>
            <person name="Hayashi T."/>
            <person name="Kozaki S."/>
        </authorList>
    </citation>
    <scope>NUCLEOTIDE SEQUENCE</scope>
    <source>
        <strain evidence="1">Osaka05</strain>
    </source>
</reference>
<dbReference type="RefSeq" id="WP_030032080.1">
    <property type="nucleotide sequence ID" value="NZ_BA000058.1"/>
</dbReference>
<name>A0A060N533_CLOBO</name>
<sequence length="61" mass="7028">MNYVYIVLYNNSVSSVGYDTVVGAITFIENRNNKPIQNKDKGLLWTDSKGDEYRIKEIKIV</sequence>
<dbReference type="AlphaFoldDB" id="A0A060N533"/>
<evidence type="ECO:0000313" key="1">
    <source>
        <dbReference type="EMBL" id="BAO04987.1"/>
    </source>
</evidence>
<proteinExistence type="predicted"/>